<keyword evidence="7" id="KW-0443">Lipid metabolism</keyword>
<comment type="subcellular location">
    <subcellularLocation>
        <location evidence="1">Membrane</location>
        <topology evidence="1">Multi-pass membrane protein</topology>
    </subcellularLocation>
</comment>
<sequence length="77" mass="8978">MAIKFFGGGSGIFTGLINSLVHTVMYTYYLLTAFDERWKQSVTFKRTITQMQIVSKNLKTVRYTIPTYTIHLKMKTF</sequence>
<dbReference type="AlphaFoldDB" id="A0AAV8X347"/>
<keyword evidence="6 10" id="KW-1133">Transmembrane helix</keyword>
<proteinExistence type="predicted"/>
<keyword evidence="4 10" id="KW-0812">Transmembrane</keyword>
<evidence type="ECO:0000313" key="12">
    <source>
        <dbReference type="Proteomes" id="UP001162156"/>
    </source>
</evidence>
<evidence type="ECO:0000256" key="6">
    <source>
        <dbReference type="ARBA" id="ARBA00022989"/>
    </source>
</evidence>
<evidence type="ECO:0000256" key="9">
    <source>
        <dbReference type="ARBA" id="ARBA00023160"/>
    </source>
</evidence>
<dbReference type="GO" id="GO:0016020">
    <property type="term" value="C:membrane"/>
    <property type="evidence" value="ECO:0007669"/>
    <property type="project" value="UniProtKB-SubCell"/>
</dbReference>
<evidence type="ECO:0000256" key="3">
    <source>
        <dbReference type="ARBA" id="ARBA00022679"/>
    </source>
</evidence>
<evidence type="ECO:0000256" key="5">
    <source>
        <dbReference type="ARBA" id="ARBA00022832"/>
    </source>
</evidence>
<accession>A0AAV8X347</accession>
<comment type="caution">
    <text evidence="11">The sequence shown here is derived from an EMBL/GenBank/DDBJ whole genome shotgun (WGS) entry which is preliminary data.</text>
</comment>
<dbReference type="GO" id="GO:0006633">
    <property type="term" value="P:fatty acid biosynthetic process"/>
    <property type="evidence" value="ECO:0007669"/>
    <property type="project" value="UniProtKB-KW"/>
</dbReference>
<keyword evidence="12" id="KW-1185">Reference proteome</keyword>
<dbReference type="InterPro" id="IPR002076">
    <property type="entry name" value="ELO_fam"/>
</dbReference>
<keyword evidence="2" id="KW-0444">Lipid biosynthesis</keyword>
<dbReference type="EMBL" id="JANEYF010003969">
    <property type="protein sequence ID" value="KAJ8932810.1"/>
    <property type="molecule type" value="Genomic_DNA"/>
</dbReference>
<keyword evidence="8 10" id="KW-0472">Membrane</keyword>
<evidence type="ECO:0000256" key="10">
    <source>
        <dbReference type="SAM" id="Phobius"/>
    </source>
</evidence>
<evidence type="ECO:0000256" key="2">
    <source>
        <dbReference type="ARBA" id="ARBA00022516"/>
    </source>
</evidence>
<reference evidence="11" key="1">
    <citation type="journal article" date="2023" name="Insect Mol. Biol.">
        <title>Genome sequencing provides insights into the evolution of gene families encoding plant cell wall-degrading enzymes in longhorned beetles.</title>
        <authorList>
            <person name="Shin N.R."/>
            <person name="Okamura Y."/>
            <person name="Kirsch R."/>
            <person name="Pauchet Y."/>
        </authorList>
    </citation>
    <scope>NUCLEOTIDE SEQUENCE</scope>
    <source>
        <strain evidence="11">RBIC_L_NR</strain>
    </source>
</reference>
<dbReference type="Proteomes" id="UP001162156">
    <property type="component" value="Unassembled WGS sequence"/>
</dbReference>
<feature type="transmembrane region" description="Helical" evidence="10">
    <location>
        <begin position="12"/>
        <end position="31"/>
    </location>
</feature>
<name>A0AAV8X347_9CUCU</name>
<evidence type="ECO:0000256" key="4">
    <source>
        <dbReference type="ARBA" id="ARBA00022692"/>
    </source>
</evidence>
<evidence type="ECO:0000256" key="7">
    <source>
        <dbReference type="ARBA" id="ARBA00023098"/>
    </source>
</evidence>
<dbReference type="GO" id="GO:0009922">
    <property type="term" value="F:fatty acid elongase activity"/>
    <property type="evidence" value="ECO:0007669"/>
    <property type="project" value="InterPro"/>
</dbReference>
<gene>
    <name evidence="11" type="ORF">NQ314_014514</name>
</gene>
<protein>
    <recommendedName>
        <fullName evidence="13">Very-long-chain 3-oxoacyl-CoA synthase</fullName>
    </recommendedName>
</protein>
<evidence type="ECO:0000256" key="8">
    <source>
        <dbReference type="ARBA" id="ARBA00023136"/>
    </source>
</evidence>
<dbReference type="Pfam" id="PF01151">
    <property type="entry name" value="ELO"/>
    <property type="match status" value="1"/>
</dbReference>
<keyword evidence="9" id="KW-0275">Fatty acid biosynthesis</keyword>
<evidence type="ECO:0000256" key="1">
    <source>
        <dbReference type="ARBA" id="ARBA00004141"/>
    </source>
</evidence>
<keyword evidence="3" id="KW-0808">Transferase</keyword>
<evidence type="ECO:0008006" key="13">
    <source>
        <dbReference type="Google" id="ProtNLM"/>
    </source>
</evidence>
<keyword evidence="5" id="KW-0276">Fatty acid metabolism</keyword>
<organism evidence="11 12">
    <name type="scientific">Rhamnusium bicolor</name>
    <dbReference type="NCBI Taxonomy" id="1586634"/>
    <lineage>
        <taxon>Eukaryota</taxon>
        <taxon>Metazoa</taxon>
        <taxon>Ecdysozoa</taxon>
        <taxon>Arthropoda</taxon>
        <taxon>Hexapoda</taxon>
        <taxon>Insecta</taxon>
        <taxon>Pterygota</taxon>
        <taxon>Neoptera</taxon>
        <taxon>Endopterygota</taxon>
        <taxon>Coleoptera</taxon>
        <taxon>Polyphaga</taxon>
        <taxon>Cucujiformia</taxon>
        <taxon>Chrysomeloidea</taxon>
        <taxon>Cerambycidae</taxon>
        <taxon>Lepturinae</taxon>
        <taxon>Rhagiini</taxon>
        <taxon>Rhamnusium</taxon>
    </lineage>
</organism>
<evidence type="ECO:0000313" key="11">
    <source>
        <dbReference type="EMBL" id="KAJ8932810.1"/>
    </source>
</evidence>